<dbReference type="Proteomes" id="UP000828941">
    <property type="component" value="Chromosome 12"/>
</dbReference>
<sequence>MDFEETKSYRCKVNLKPRSIKPVVGCEINPVVSIRAEGHFATSSYSLNFKWYKEQSEPKVCSTHRDKLATLQCISCVKLKIPAKDSYYCSTKCFINSWKTHLQRHHYKTEKIKETSTDDKQTVRKIRSCGSWPEFSSEFLIGERAVAEEGNKWILVGCSKNYVPKIDDLGLNLKLECVAVDILTDTALSEMSVIVTDHVMEFPLAKPRRMVQIRHQHEYSNLCSSSFNGITFSILSYNILSDLYTVRRYRHCPQWALAWEYRRQNLLREIIDYDADIICLQEMQSDHFESFLKPELTKKGYLAIYKKRTNEVYTANQYVTDGCATFYQCDLFKEVMKYEIEFNKKTSPVVEALKPELRNEASIRLKKDNVALVVILETLESCHTYDAFRSSVCVVNTHICSSPELPDVKLFQVVTLISELEKILPSEIPLLICGDFNSVPQSDPHTYIVTSKLEHTESVDPHGIYQHLKLDHRFSMGSAYAKLGLAIAAQERQLGRFNLETREPTFTYSARGFSGTLDYIFFTVNNLEVEGLLELLDHKDVAAGLPSPLWSSDHIALMASFRIPTQKLTTALTHSCLQYLQNHEYW</sequence>
<name>A0ACB9LD40_BAUVA</name>
<proteinExistence type="predicted"/>
<evidence type="ECO:0000313" key="2">
    <source>
        <dbReference type="Proteomes" id="UP000828941"/>
    </source>
</evidence>
<organism evidence="1 2">
    <name type="scientific">Bauhinia variegata</name>
    <name type="common">Purple orchid tree</name>
    <name type="synonym">Phanera variegata</name>
    <dbReference type="NCBI Taxonomy" id="167791"/>
    <lineage>
        <taxon>Eukaryota</taxon>
        <taxon>Viridiplantae</taxon>
        <taxon>Streptophyta</taxon>
        <taxon>Embryophyta</taxon>
        <taxon>Tracheophyta</taxon>
        <taxon>Spermatophyta</taxon>
        <taxon>Magnoliopsida</taxon>
        <taxon>eudicotyledons</taxon>
        <taxon>Gunneridae</taxon>
        <taxon>Pentapetalae</taxon>
        <taxon>rosids</taxon>
        <taxon>fabids</taxon>
        <taxon>Fabales</taxon>
        <taxon>Fabaceae</taxon>
        <taxon>Cercidoideae</taxon>
        <taxon>Cercideae</taxon>
        <taxon>Bauhiniinae</taxon>
        <taxon>Bauhinia</taxon>
    </lineage>
</organism>
<accession>A0ACB9LD40</accession>
<keyword evidence="2" id="KW-1185">Reference proteome</keyword>
<comment type="caution">
    <text evidence="1">The sequence shown here is derived from an EMBL/GenBank/DDBJ whole genome shotgun (WGS) entry which is preliminary data.</text>
</comment>
<reference evidence="1 2" key="1">
    <citation type="journal article" date="2022" name="DNA Res.">
        <title>Chromosomal-level genome assembly of the orchid tree Bauhinia variegata (Leguminosae; Cercidoideae) supports the allotetraploid origin hypothesis of Bauhinia.</title>
        <authorList>
            <person name="Zhong Y."/>
            <person name="Chen Y."/>
            <person name="Zheng D."/>
            <person name="Pang J."/>
            <person name="Liu Y."/>
            <person name="Luo S."/>
            <person name="Meng S."/>
            <person name="Qian L."/>
            <person name="Wei D."/>
            <person name="Dai S."/>
            <person name="Zhou R."/>
        </authorList>
    </citation>
    <scope>NUCLEOTIDE SEQUENCE [LARGE SCALE GENOMIC DNA]</scope>
    <source>
        <strain evidence="1">BV-YZ2020</strain>
    </source>
</reference>
<gene>
    <name evidence="1" type="ORF">L6164_030585</name>
</gene>
<dbReference type="EMBL" id="CM039437">
    <property type="protein sequence ID" value="KAI4307387.1"/>
    <property type="molecule type" value="Genomic_DNA"/>
</dbReference>
<protein>
    <submittedName>
        <fullName evidence="1">Uncharacterized protein</fullName>
    </submittedName>
</protein>
<evidence type="ECO:0000313" key="1">
    <source>
        <dbReference type="EMBL" id="KAI4307387.1"/>
    </source>
</evidence>